<keyword evidence="2 6" id="KW-0489">Methyltransferase</keyword>
<evidence type="ECO:0000256" key="1">
    <source>
        <dbReference type="ARBA" id="ARBA00010396"/>
    </source>
</evidence>
<dbReference type="InParanoid" id="A0A0D2WP94"/>
<dbReference type="OrthoDB" id="439808at2759"/>
<organism evidence="6 7">
    <name type="scientific">Capsaspora owczarzaki (strain ATCC 30864)</name>
    <dbReference type="NCBI Taxonomy" id="595528"/>
    <lineage>
        <taxon>Eukaryota</taxon>
        <taxon>Filasterea</taxon>
        <taxon>Capsaspora</taxon>
    </lineage>
</organism>
<dbReference type="PANTHER" id="PTHR11265">
    <property type="entry name" value="S-ADENOSYL-METHYLTRANSFERASE MRAW"/>
    <property type="match status" value="1"/>
</dbReference>
<dbReference type="HAMAP" id="MF_01007">
    <property type="entry name" value="16SrRNA_methyltr_H"/>
    <property type="match status" value="1"/>
</dbReference>
<keyword evidence="3 6" id="KW-0808">Transferase</keyword>
<protein>
    <submittedName>
        <fullName evidence="6">Methyltransferase</fullName>
    </submittedName>
</protein>
<dbReference type="STRING" id="595528.A0A0D2WP94"/>
<evidence type="ECO:0000256" key="5">
    <source>
        <dbReference type="SAM" id="MobiDB-lite"/>
    </source>
</evidence>
<dbReference type="InterPro" id="IPR029063">
    <property type="entry name" value="SAM-dependent_MTases_sf"/>
</dbReference>
<dbReference type="PhylomeDB" id="A0A0D2WP94"/>
<feature type="compositionally biased region" description="Basic and acidic residues" evidence="5">
    <location>
        <begin position="75"/>
        <end position="88"/>
    </location>
</feature>
<sequence length="642" mass="69249">MSTATRCWLARLPTAAAVPIARAGRLAISSSCNALRCSMRSKSSYRAKKQLVQLQADRSTVELNRPSTNPSSDQSDDHHSHAGDRHSYADDRLAASEAANDAAFDAMLDASPLAQLHLPVLIHRVVDALLPGTLAAMQTSSAAAAAASKAAVGAVSHSVVDPFVSLATVQPQAGSQPDVIQLASHSKASSSLTDTLGELKTQAPTAKPQESGLPQSSLAPTRPPLILLDATFGAGGHSAALLRHAPPNTTLFAIDRDPDAIQRAEQLGQTNSLFHSSRFRPLQGSFSQMRQLVADQGIQPGSVDGILMDIGFCSTQVDDATRGFSFLCDGPLDMRMGAGTAFELAAIPTAATVLATLRCEELTHILRLYGELPKARAIADAIVRTRKTTPIQSTLQLADIARRAVFSEAEYKEWQLHWDKIKAYLQSQRSQSPTVLSQMLDDDLQDSGLSLDEPDAPDSRQAPQPRQNPALDKPGAFRFQGRKVKDPARQVFQALRVFVNDEISELRAGLGQAIALLRPGGRLAVITFQGAETTALRRFLQSPTAILAADSVRSLDEDAPAASNARSADSSRPRHISLNDRFLAQKLQEFEQMQSNNDPTHFPTSRALPLTVLHKAIGPSEHEIHRNPRARSAKLHVFERSL</sequence>
<dbReference type="PANTHER" id="PTHR11265:SF0">
    <property type="entry name" value="12S RRNA N4-METHYLCYTIDINE METHYLTRANSFERASE"/>
    <property type="match status" value="1"/>
</dbReference>
<dbReference type="EMBL" id="KE346364">
    <property type="protein sequence ID" value="KJE93105.1"/>
    <property type="molecule type" value="Genomic_DNA"/>
</dbReference>
<dbReference type="Pfam" id="PF01795">
    <property type="entry name" value="Methyltransf_5"/>
    <property type="match status" value="3"/>
</dbReference>
<evidence type="ECO:0000256" key="3">
    <source>
        <dbReference type="ARBA" id="ARBA00022679"/>
    </source>
</evidence>
<dbReference type="SUPFAM" id="SSF81799">
    <property type="entry name" value="Putative methyltransferase TM0872, insert domain"/>
    <property type="match status" value="1"/>
</dbReference>
<dbReference type="CDD" id="cd02440">
    <property type="entry name" value="AdoMet_MTases"/>
    <property type="match status" value="1"/>
</dbReference>
<evidence type="ECO:0000313" key="6">
    <source>
        <dbReference type="EMBL" id="KJE93105.1"/>
    </source>
</evidence>
<dbReference type="Gene3D" id="1.10.150.170">
    <property type="entry name" value="Putative methyltransferase TM0872, insert domain"/>
    <property type="match status" value="1"/>
</dbReference>
<feature type="compositionally biased region" description="Polar residues" evidence="5">
    <location>
        <begin position="56"/>
        <end position="70"/>
    </location>
</feature>
<gene>
    <name evidence="6" type="ORF">CAOG_003943</name>
</gene>
<dbReference type="eggNOG" id="KOG2782">
    <property type="taxonomic scope" value="Eukaryota"/>
</dbReference>
<dbReference type="Gene3D" id="3.40.50.150">
    <property type="entry name" value="Vaccinia Virus protein VP39"/>
    <property type="match status" value="2"/>
</dbReference>
<keyword evidence="4" id="KW-0949">S-adenosyl-L-methionine</keyword>
<feature type="region of interest" description="Disordered" evidence="5">
    <location>
        <begin position="446"/>
        <end position="475"/>
    </location>
</feature>
<name>A0A0D2WP94_CAPO3</name>
<dbReference type="AlphaFoldDB" id="A0A0D2WP94"/>
<accession>A0A0D2WP94</accession>
<dbReference type="SUPFAM" id="SSF53335">
    <property type="entry name" value="S-adenosyl-L-methionine-dependent methyltransferases"/>
    <property type="match status" value="1"/>
</dbReference>
<dbReference type="RefSeq" id="XP_004363671.2">
    <property type="nucleotide sequence ID" value="XM_004363614.2"/>
</dbReference>
<comment type="similarity">
    <text evidence="1">Belongs to the methyltransferase superfamily. RsmH family.</text>
</comment>
<dbReference type="GO" id="GO:0070475">
    <property type="term" value="P:rRNA base methylation"/>
    <property type="evidence" value="ECO:0007669"/>
    <property type="project" value="TreeGrafter"/>
</dbReference>
<reference evidence="7" key="1">
    <citation type="submission" date="2011-02" db="EMBL/GenBank/DDBJ databases">
        <title>The Genome Sequence of Capsaspora owczarzaki ATCC 30864.</title>
        <authorList>
            <person name="Russ C."/>
            <person name="Cuomo C."/>
            <person name="Burger G."/>
            <person name="Gray M.W."/>
            <person name="Holland P.W.H."/>
            <person name="King N."/>
            <person name="Lang F.B.F."/>
            <person name="Roger A.J."/>
            <person name="Ruiz-Trillo I."/>
            <person name="Young S.K."/>
            <person name="Zeng Q."/>
            <person name="Gargeya S."/>
            <person name="Alvarado L."/>
            <person name="Berlin A."/>
            <person name="Chapman S.B."/>
            <person name="Chen Z."/>
            <person name="Freedman E."/>
            <person name="Gellesch M."/>
            <person name="Goldberg J."/>
            <person name="Griggs A."/>
            <person name="Gujja S."/>
            <person name="Heilman E."/>
            <person name="Heiman D."/>
            <person name="Howarth C."/>
            <person name="Mehta T."/>
            <person name="Neiman D."/>
            <person name="Pearson M."/>
            <person name="Roberts A."/>
            <person name="Saif S."/>
            <person name="Shea T."/>
            <person name="Shenoy N."/>
            <person name="Sisk P."/>
            <person name="Stolte C."/>
            <person name="Sykes S."/>
            <person name="White J."/>
            <person name="Yandava C."/>
            <person name="Haas B."/>
            <person name="Nusbaum C."/>
            <person name="Birren B."/>
        </authorList>
    </citation>
    <scope>NUCLEOTIDE SEQUENCE</scope>
    <source>
        <strain evidence="7">ATCC 30864</strain>
    </source>
</reference>
<keyword evidence="7" id="KW-1185">Reference proteome</keyword>
<dbReference type="Proteomes" id="UP000008743">
    <property type="component" value="Unassembled WGS sequence"/>
</dbReference>
<proteinExistence type="inferred from homology"/>
<dbReference type="InterPro" id="IPR023397">
    <property type="entry name" value="SAM-dep_MeTrfase_MraW_recog"/>
</dbReference>
<evidence type="ECO:0000313" key="7">
    <source>
        <dbReference type="Proteomes" id="UP000008743"/>
    </source>
</evidence>
<evidence type="ECO:0000256" key="2">
    <source>
        <dbReference type="ARBA" id="ARBA00022603"/>
    </source>
</evidence>
<evidence type="ECO:0000256" key="4">
    <source>
        <dbReference type="ARBA" id="ARBA00022691"/>
    </source>
</evidence>
<feature type="region of interest" description="Disordered" evidence="5">
    <location>
        <begin position="56"/>
        <end position="88"/>
    </location>
</feature>
<dbReference type="GO" id="GO:0071424">
    <property type="term" value="F:rRNA (cytosine-N4-)-methyltransferase activity"/>
    <property type="evidence" value="ECO:0007669"/>
    <property type="project" value="TreeGrafter"/>
</dbReference>
<dbReference type="InterPro" id="IPR002903">
    <property type="entry name" value="RsmH"/>
</dbReference>